<dbReference type="EMBL" id="FOAP01000005">
    <property type="protein sequence ID" value="SEL30085.1"/>
    <property type="molecule type" value="Genomic_DNA"/>
</dbReference>
<evidence type="ECO:0000313" key="2">
    <source>
        <dbReference type="EMBL" id="SEL30085.1"/>
    </source>
</evidence>
<accession>A0A1H7P494</accession>
<protein>
    <submittedName>
        <fullName evidence="2">Uncharacterized protein</fullName>
    </submittedName>
</protein>
<keyword evidence="1" id="KW-1133">Transmembrane helix</keyword>
<dbReference type="RefSeq" id="WP_075006489.1">
    <property type="nucleotide sequence ID" value="NZ_FOAP01000005.1"/>
</dbReference>
<sequence length="179" mass="19106">MTTTQDAPRRGRPGRTVALVLAVLVGVPLVLGGGAFLYLLWKRSQAPDPDNALRIEAGGNTAPSEEARINVLALCDAVQMYRAEHGEFLQAGPTPAAVPRGGQAVPFPHDEAFEKLGFAPGTAVRFQYQVALQENPVGETEVTCFARGDLDGDGQNAVYRVMLDSNGMTSPVEVEREGE</sequence>
<feature type="transmembrane region" description="Helical" evidence="1">
    <location>
        <begin position="17"/>
        <end position="41"/>
    </location>
</feature>
<proteinExistence type="predicted"/>
<evidence type="ECO:0000313" key="3">
    <source>
        <dbReference type="Proteomes" id="UP000182719"/>
    </source>
</evidence>
<name>A0A1H7P494_STIAU</name>
<dbReference type="AlphaFoldDB" id="A0A1H7P494"/>
<keyword evidence="1" id="KW-0812">Transmembrane</keyword>
<dbReference type="Proteomes" id="UP000182719">
    <property type="component" value="Unassembled WGS sequence"/>
</dbReference>
<organism evidence="2 3">
    <name type="scientific">Stigmatella aurantiaca</name>
    <dbReference type="NCBI Taxonomy" id="41"/>
    <lineage>
        <taxon>Bacteria</taxon>
        <taxon>Pseudomonadati</taxon>
        <taxon>Myxococcota</taxon>
        <taxon>Myxococcia</taxon>
        <taxon>Myxococcales</taxon>
        <taxon>Cystobacterineae</taxon>
        <taxon>Archangiaceae</taxon>
        <taxon>Stigmatella</taxon>
    </lineage>
</organism>
<dbReference type="OrthoDB" id="5516795at2"/>
<gene>
    <name evidence="2" type="ORF">SAMN05444354_105157</name>
</gene>
<keyword evidence="3" id="KW-1185">Reference proteome</keyword>
<keyword evidence="1" id="KW-0472">Membrane</keyword>
<reference evidence="3" key="1">
    <citation type="submission" date="2016-10" db="EMBL/GenBank/DDBJ databases">
        <authorList>
            <person name="Varghese N."/>
            <person name="Submissions S."/>
        </authorList>
    </citation>
    <scope>NUCLEOTIDE SEQUENCE [LARGE SCALE GENOMIC DNA]</scope>
    <source>
        <strain evidence="3">DSM 17044</strain>
    </source>
</reference>
<evidence type="ECO:0000256" key="1">
    <source>
        <dbReference type="SAM" id="Phobius"/>
    </source>
</evidence>